<dbReference type="InterPro" id="IPR052433">
    <property type="entry name" value="X-Pro_dipept-like"/>
</dbReference>
<dbReference type="Gene3D" id="3.90.230.10">
    <property type="entry name" value="Creatinase/methionine aminopeptidase superfamily"/>
    <property type="match status" value="2"/>
</dbReference>
<keyword evidence="5" id="KW-0479">Metal-binding</keyword>
<dbReference type="InterPro" id="IPR036005">
    <property type="entry name" value="Creatinase/aminopeptidase-like"/>
</dbReference>
<comment type="catalytic activity">
    <reaction evidence="1">
        <text>Release of any N-terminal amino acid, including proline, that is linked to proline, even from a dipeptide or tripeptide.</text>
        <dbReference type="EC" id="3.4.11.9"/>
    </reaction>
</comment>
<dbReference type="SUPFAM" id="SSF55920">
    <property type="entry name" value="Creatinase/aminopeptidase"/>
    <property type="match status" value="1"/>
</dbReference>
<keyword evidence="10" id="KW-1185">Reference proteome</keyword>
<evidence type="ECO:0000256" key="6">
    <source>
        <dbReference type="ARBA" id="ARBA00022801"/>
    </source>
</evidence>
<protein>
    <recommendedName>
        <fullName evidence="4">Xaa-Pro aminopeptidase</fullName>
        <ecNumber evidence="4">3.4.11.9</ecNumber>
    </recommendedName>
</protein>
<dbReference type="GO" id="GO:0006508">
    <property type="term" value="P:proteolysis"/>
    <property type="evidence" value="ECO:0007669"/>
    <property type="project" value="TreeGrafter"/>
</dbReference>
<evidence type="ECO:0000256" key="2">
    <source>
        <dbReference type="ARBA" id="ARBA00001936"/>
    </source>
</evidence>
<sequence>METRTLYAADGTRTLPVSGTFSPLQRTVYDAVHDAQEAGIAAVRPGARFRDFHDCAAARAEAYADGVLEPGVVLTVEPGPYFQADDLTVPEEYRGIGVRIEDDVLVTEDGNENLSAALPRRSDEVESWMADLRA</sequence>
<evidence type="ECO:0000256" key="3">
    <source>
        <dbReference type="ARBA" id="ARBA00008766"/>
    </source>
</evidence>
<name>A0A2K8PNJ7_STRLA</name>
<dbReference type="EC" id="3.4.11.9" evidence="4"/>
<organism evidence="9 10">
    <name type="scientific">Streptomyces lavendulae subsp. lavendulae</name>
    <dbReference type="NCBI Taxonomy" id="58340"/>
    <lineage>
        <taxon>Bacteria</taxon>
        <taxon>Bacillati</taxon>
        <taxon>Actinomycetota</taxon>
        <taxon>Actinomycetes</taxon>
        <taxon>Kitasatosporales</taxon>
        <taxon>Streptomycetaceae</taxon>
        <taxon>Streptomyces</taxon>
    </lineage>
</organism>
<evidence type="ECO:0000256" key="4">
    <source>
        <dbReference type="ARBA" id="ARBA00012574"/>
    </source>
</evidence>
<feature type="domain" description="Peptidase M24" evidence="8">
    <location>
        <begin position="7"/>
        <end position="62"/>
    </location>
</feature>
<dbReference type="InterPro" id="IPR000994">
    <property type="entry name" value="Pept_M24"/>
</dbReference>
<evidence type="ECO:0000259" key="8">
    <source>
        <dbReference type="Pfam" id="PF00557"/>
    </source>
</evidence>
<keyword evidence="9" id="KW-0645">Protease</keyword>
<reference evidence="9 10" key="1">
    <citation type="submission" date="2017-11" db="EMBL/GenBank/DDBJ databases">
        <title>Complete genome sequence of Streptomyces lavendulae subsp. lavendulae CCM 3239 (formerly 'Streptomyces aureofaciens CCM 3239'), the producer of the angucycline-type antibiotic auricin.</title>
        <authorList>
            <person name="Busche T."/>
            <person name="Novakova R."/>
            <person name="Al'Dilaimi A."/>
            <person name="Homerova D."/>
            <person name="Feckova L."/>
            <person name="Rezuchova B."/>
            <person name="Mingyar E."/>
            <person name="Csolleiova D."/>
            <person name="Bekeova C."/>
            <person name="Winkler A."/>
            <person name="Sevcikova B."/>
            <person name="Kalinowski J."/>
            <person name="Kormanec J."/>
            <person name="Ruckert C."/>
        </authorList>
    </citation>
    <scope>NUCLEOTIDE SEQUENCE [LARGE SCALE GENOMIC DNA]</scope>
    <source>
        <strain evidence="9 10">CCM 3239</strain>
    </source>
</reference>
<dbReference type="AlphaFoldDB" id="A0A2K8PNJ7"/>
<evidence type="ECO:0000256" key="5">
    <source>
        <dbReference type="ARBA" id="ARBA00022723"/>
    </source>
</evidence>
<dbReference type="PANTHER" id="PTHR43226:SF4">
    <property type="entry name" value="XAA-PRO AMINOPEPTIDASE 3"/>
    <property type="match status" value="1"/>
</dbReference>
<keyword evidence="6 9" id="KW-0378">Hydrolase</keyword>
<dbReference type="Proteomes" id="UP000231791">
    <property type="component" value="Chromosome"/>
</dbReference>
<evidence type="ECO:0000313" key="9">
    <source>
        <dbReference type="EMBL" id="ATZ28336.1"/>
    </source>
</evidence>
<dbReference type="PANTHER" id="PTHR43226">
    <property type="entry name" value="XAA-PRO AMINOPEPTIDASE 3"/>
    <property type="match status" value="1"/>
</dbReference>
<dbReference type="KEGG" id="slx:SLAV_32820"/>
<evidence type="ECO:0000313" key="10">
    <source>
        <dbReference type="Proteomes" id="UP000231791"/>
    </source>
</evidence>
<dbReference type="GO" id="GO:0046872">
    <property type="term" value="F:metal ion binding"/>
    <property type="evidence" value="ECO:0007669"/>
    <property type="project" value="UniProtKB-KW"/>
</dbReference>
<dbReference type="GO" id="GO:0004177">
    <property type="term" value="F:aminopeptidase activity"/>
    <property type="evidence" value="ECO:0007669"/>
    <property type="project" value="UniProtKB-KW"/>
</dbReference>
<dbReference type="GO" id="GO:0005829">
    <property type="term" value="C:cytosol"/>
    <property type="evidence" value="ECO:0007669"/>
    <property type="project" value="TreeGrafter"/>
</dbReference>
<gene>
    <name evidence="9" type="primary">pepPI3</name>
    <name evidence="9" type="ORF">SLAV_32820</name>
</gene>
<comment type="cofactor">
    <cofactor evidence="2">
        <name>Mn(2+)</name>
        <dbReference type="ChEBI" id="CHEBI:29035"/>
    </cofactor>
</comment>
<keyword evidence="7" id="KW-0464">Manganese</keyword>
<comment type="similarity">
    <text evidence="3">Belongs to the peptidase M24B family.</text>
</comment>
<dbReference type="Pfam" id="PF00557">
    <property type="entry name" value="Peptidase_M24"/>
    <property type="match status" value="1"/>
</dbReference>
<evidence type="ECO:0000256" key="7">
    <source>
        <dbReference type="ARBA" id="ARBA00023211"/>
    </source>
</evidence>
<dbReference type="EMBL" id="CP024985">
    <property type="protein sequence ID" value="ATZ28336.1"/>
    <property type="molecule type" value="Genomic_DNA"/>
</dbReference>
<proteinExistence type="inferred from homology"/>
<keyword evidence="9" id="KW-0031">Aminopeptidase</keyword>
<accession>A0A2K8PNJ7</accession>
<evidence type="ECO:0000256" key="1">
    <source>
        <dbReference type="ARBA" id="ARBA00001424"/>
    </source>
</evidence>